<reference evidence="6 7" key="1">
    <citation type="journal article" date="2014" name="Int. J. Syst. Evol. Microbiol.">
        <title>Ramlibacter solisilvae sp. nov., isolated from forest soil, and emended description of the genus Ramlibacter.</title>
        <authorList>
            <person name="Lee H.J."/>
            <person name="Lee S.H."/>
            <person name="Lee S.S."/>
            <person name="Lee J.S."/>
            <person name="Kim Y."/>
            <person name="Kim S.C."/>
            <person name="Jeon C.O."/>
        </authorList>
    </citation>
    <scope>NUCLEOTIDE SEQUENCE [LARGE SCALE GENOMIC DNA]</scope>
    <source>
        <strain evidence="6 7">5-10</strain>
    </source>
</reference>
<dbReference type="RefSeq" id="WP_061501151.1">
    <property type="nucleotide sequence ID" value="NZ_CP010951.1"/>
</dbReference>
<dbReference type="GO" id="GO:0031956">
    <property type="term" value="F:medium-chain fatty acid-CoA ligase activity"/>
    <property type="evidence" value="ECO:0007669"/>
    <property type="project" value="TreeGrafter"/>
</dbReference>
<comment type="pathway">
    <text evidence="1">Siderophore biosynthesis.</text>
</comment>
<dbReference type="Proteomes" id="UP000070433">
    <property type="component" value="Chromosome"/>
</dbReference>
<evidence type="ECO:0000256" key="2">
    <source>
        <dbReference type="ARBA" id="ARBA00006432"/>
    </source>
</evidence>
<dbReference type="InterPro" id="IPR020845">
    <property type="entry name" value="AMP-binding_CS"/>
</dbReference>
<comment type="similarity">
    <text evidence="2">Belongs to the ATP-dependent AMP-binding enzyme family.</text>
</comment>
<dbReference type="PATRIC" id="fig|94132.3.peg.3115"/>
<evidence type="ECO:0000313" key="6">
    <source>
        <dbReference type="EMBL" id="AMO23973.1"/>
    </source>
</evidence>
<dbReference type="Pfam" id="PF13193">
    <property type="entry name" value="AMP-binding_C"/>
    <property type="match status" value="1"/>
</dbReference>
<dbReference type="EMBL" id="CP010951">
    <property type="protein sequence ID" value="AMO23973.1"/>
    <property type="molecule type" value="Genomic_DNA"/>
</dbReference>
<dbReference type="Gene3D" id="2.30.38.10">
    <property type="entry name" value="Luciferase, Domain 3"/>
    <property type="match status" value="1"/>
</dbReference>
<dbReference type="InterPro" id="IPR000873">
    <property type="entry name" value="AMP-dep_synth/lig_dom"/>
</dbReference>
<evidence type="ECO:0000259" key="5">
    <source>
        <dbReference type="Pfam" id="PF13193"/>
    </source>
</evidence>
<dbReference type="PROSITE" id="PS00455">
    <property type="entry name" value="AMP_BINDING"/>
    <property type="match status" value="1"/>
</dbReference>
<dbReference type="PANTHER" id="PTHR43201:SF5">
    <property type="entry name" value="MEDIUM-CHAIN ACYL-COA LIGASE ACSF2, MITOCHONDRIAL"/>
    <property type="match status" value="1"/>
</dbReference>
<dbReference type="PANTHER" id="PTHR43201">
    <property type="entry name" value="ACYL-COA SYNTHETASE"/>
    <property type="match status" value="1"/>
</dbReference>
<dbReference type="FunFam" id="2.30.38.10:FF:000003">
    <property type="entry name" value="Vibriobactin-specific 2,3-dihydroxybenzoate-AMP ligase"/>
    <property type="match status" value="1"/>
</dbReference>
<feature type="domain" description="AMP-dependent synthetase/ligase" evidence="4">
    <location>
        <begin position="32"/>
        <end position="402"/>
    </location>
</feature>
<proteinExistence type="inferred from homology"/>
<dbReference type="Gene3D" id="3.30.300.30">
    <property type="match status" value="1"/>
</dbReference>
<dbReference type="GO" id="GO:0006631">
    <property type="term" value="P:fatty acid metabolic process"/>
    <property type="evidence" value="ECO:0007669"/>
    <property type="project" value="TreeGrafter"/>
</dbReference>
<evidence type="ECO:0000259" key="4">
    <source>
        <dbReference type="Pfam" id="PF00501"/>
    </source>
</evidence>
<dbReference type="FunFam" id="3.30.300.30:FF:000008">
    <property type="entry name" value="2,3-dihydroxybenzoate-AMP ligase"/>
    <property type="match status" value="1"/>
</dbReference>
<evidence type="ECO:0000256" key="3">
    <source>
        <dbReference type="ARBA" id="ARBA00022598"/>
    </source>
</evidence>
<evidence type="ECO:0000256" key="1">
    <source>
        <dbReference type="ARBA" id="ARBA00004924"/>
    </source>
</evidence>
<protein>
    <submittedName>
        <fullName evidence="6">2,3-dihydroxybenzoate--AMP ligase</fullName>
    </submittedName>
</protein>
<dbReference type="SUPFAM" id="SSF56801">
    <property type="entry name" value="Acetyl-CoA synthetase-like"/>
    <property type="match status" value="1"/>
</dbReference>
<dbReference type="InterPro" id="IPR025110">
    <property type="entry name" value="AMP-bd_C"/>
</dbReference>
<feature type="domain" description="AMP-binding enzyme C-terminal" evidence="5">
    <location>
        <begin position="452"/>
        <end position="528"/>
    </location>
</feature>
<organism evidence="6 7">
    <name type="scientific">Ramlibacter tataouinensis</name>
    <dbReference type="NCBI Taxonomy" id="94132"/>
    <lineage>
        <taxon>Bacteria</taxon>
        <taxon>Pseudomonadati</taxon>
        <taxon>Pseudomonadota</taxon>
        <taxon>Betaproteobacteria</taxon>
        <taxon>Burkholderiales</taxon>
        <taxon>Comamonadaceae</taxon>
        <taxon>Ramlibacter</taxon>
    </lineage>
</organism>
<dbReference type="AlphaFoldDB" id="A0A127JVR7"/>
<name>A0A127JVR7_9BURK</name>
<accession>A0A127JVR7</accession>
<gene>
    <name evidence="6" type="ORF">UC35_15275</name>
</gene>
<keyword evidence="3 6" id="KW-0436">Ligase</keyword>
<evidence type="ECO:0000313" key="7">
    <source>
        <dbReference type="Proteomes" id="UP000070433"/>
    </source>
</evidence>
<dbReference type="InterPro" id="IPR045851">
    <property type="entry name" value="AMP-bd_C_sf"/>
</dbReference>
<sequence>MLDGFTPWPEPLAQRYRQAGYWEGLTLWAMVARTVARLPDKVALVAGDERQTYAELDRISARLGAALLQQGIRPLDRVVLQLPNIPAFVHYYLALVRIGAIPVTALRAHRHAEVRHFIRASGAVAYVVPDVAHKFDYRPMAMEMQQAFAGLRSVIVVGEPYAGQLAHDALLAATDEATVAATPATAKFEAVDVATMLLSGGTTSLSKLIPRTHEDYVLNARLCGQVAGFDERTVLMAILPLGHNYNLASPGLLGTFYYGGTVVLAPSADTADIFALVQKERVSVIAAVVPLISAWLSSPEPDRFDLSSLKVVQNGGARLAPELRQRLMTRFRCTPQEIYGTAEGLINMTRLDDPQELILHSSGRPVCEADEIKVVDDAGHEVPDGEAGELLTRGPYTIRGYYLAAEKNAEAFTADGFYRMGDIVRKQGRSIYTEGRRKDLINRGGEKISCEEVENYILMHPAVKSVSLVAMPDPVFGEKACAFVILKEGAQLGFEELIAFLKTHRIAAFKLPERLEVVGQFPLSPVGKILKRQLRDQIAATLEREGKA</sequence>
<dbReference type="OrthoDB" id="9766486at2"/>
<dbReference type="Gene3D" id="3.40.50.980">
    <property type="match status" value="2"/>
</dbReference>
<keyword evidence="7" id="KW-1185">Reference proteome</keyword>
<dbReference type="Pfam" id="PF00501">
    <property type="entry name" value="AMP-binding"/>
    <property type="match status" value="1"/>
</dbReference>